<evidence type="ECO:0000256" key="7">
    <source>
        <dbReference type="ARBA" id="ARBA00022729"/>
    </source>
</evidence>
<dbReference type="Proteomes" id="UP000053240">
    <property type="component" value="Unassembled WGS sequence"/>
</dbReference>
<gene>
    <name evidence="16" type="ORF">RR48_04456</name>
</gene>
<evidence type="ECO:0000256" key="5">
    <source>
        <dbReference type="ARBA" id="ARBA00022685"/>
    </source>
</evidence>
<evidence type="ECO:0000256" key="1">
    <source>
        <dbReference type="ARBA" id="ARBA00004115"/>
    </source>
</evidence>
<dbReference type="InterPro" id="IPR056780">
    <property type="entry name" value="Renin_r_C"/>
</dbReference>
<keyword evidence="4" id="KW-1003">Cell membrane</keyword>
<keyword evidence="5" id="KW-0165">Cleavage on pair of basic residues</keyword>
<feature type="domain" description="Renin receptor N-terminal" evidence="15">
    <location>
        <begin position="8"/>
        <end position="76"/>
    </location>
</feature>
<dbReference type="PANTHER" id="PTHR13351">
    <property type="entry name" value="RENIN RECEPTOR"/>
    <property type="match status" value="1"/>
</dbReference>
<keyword evidence="17" id="KW-1185">Reference proteome</keyword>
<evidence type="ECO:0000259" key="14">
    <source>
        <dbReference type="Pfam" id="PF07850"/>
    </source>
</evidence>
<dbReference type="Pfam" id="PF07850">
    <property type="entry name" value="Renin_r"/>
    <property type="match status" value="1"/>
</dbReference>
<feature type="domain" description="Renin receptor-like C-terminal transmembrane spanning segment" evidence="14">
    <location>
        <begin position="92"/>
        <end position="162"/>
    </location>
</feature>
<dbReference type="InterPro" id="IPR012493">
    <property type="entry name" value="Renin_rcpt"/>
</dbReference>
<protein>
    <submittedName>
        <fullName evidence="16">Renin receptor</fullName>
    </submittedName>
</protein>
<dbReference type="AlphaFoldDB" id="A0A0N0PCI8"/>
<evidence type="ECO:0000256" key="11">
    <source>
        <dbReference type="ARBA" id="ARBA00023170"/>
    </source>
</evidence>
<evidence type="ECO:0000256" key="10">
    <source>
        <dbReference type="ARBA" id="ARBA00023136"/>
    </source>
</evidence>
<accession>A0A0N0PCI8</accession>
<dbReference type="GO" id="GO:0031982">
    <property type="term" value="C:vesicle"/>
    <property type="evidence" value="ECO:0007669"/>
    <property type="project" value="UniProtKB-SubCell"/>
</dbReference>
<feature type="compositionally biased region" description="Low complexity" evidence="12">
    <location>
        <begin position="94"/>
        <end position="107"/>
    </location>
</feature>
<dbReference type="GO" id="GO:0005789">
    <property type="term" value="C:endoplasmic reticulum membrane"/>
    <property type="evidence" value="ECO:0007669"/>
    <property type="project" value="UniProtKB-SubCell"/>
</dbReference>
<evidence type="ECO:0000313" key="16">
    <source>
        <dbReference type="EMBL" id="KPJ14104.1"/>
    </source>
</evidence>
<organism evidence="16 17">
    <name type="scientific">Papilio machaon</name>
    <name type="common">Old World swallowtail butterfly</name>
    <dbReference type="NCBI Taxonomy" id="76193"/>
    <lineage>
        <taxon>Eukaryota</taxon>
        <taxon>Metazoa</taxon>
        <taxon>Ecdysozoa</taxon>
        <taxon>Arthropoda</taxon>
        <taxon>Hexapoda</taxon>
        <taxon>Insecta</taxon>
        <taxon>Pterygota</taxon>
        <taxon>Neoptera</taxon>
        <taxon>Endopterygota</taxon>
        <taxon>Lepidoptera</taxon>
        <taxon>Glossata</taxon>
        <taxon>Ditrysia</taxon>
        <taxon>Papilionoidea</taxon>
        <taxon>Papilionidae</taxon>
        <taxon>Papilioninae</taxon>
        <taxon>Papilio</taxon>
    </lineage>
</organism>
<evidence type="ECO:0000256" key="9">
    <source>
        <dbReference type="ARBA" id="ARBA00022989"/>
    </source>
</evidence>
<evidence type="ECO:0000256" key="3">
    <source>
        <dbReference type="ARBA" id="ARBA00004373"/>
    </source>
</evidence>
<proteinExistence type="predicted"/>
<evidence type="ECO:0000256" key="2">
    <source>
        <dbReference type="ARBA" id="ARBA00004251"/>
    </source>
</evidence>
<keyword evidence="8" id="KW-0256">Endoplasmic reticulum</keyword>
<dbReference type="GO" id="GO:0030177">
    <property type="term" value="P:positive regulation of Wnt signaling pathway"/>
    <property type="evidence" value="ECO:0007669"/>
    <property type="project" value="TreeGrafter"/>
</dbReference>
<evidence type="ECO:0000256" key="6">
    <source>
        <dbReference type="ARBA" id="ARBA00022692"/>
    </source>
</evidence>
<dbReference type="GO" id="GO:0009897">
    <property type="term" value="C:external side of plasma membrane"/>
    <property type="evidence" value="ECO:0007669"/>
    <property type="project" value="TreeGrafter"/>
</dbReference>
<keyword evidence="9 13" id="KW-1133">Transmembrane helix</keyword>
<evidence type="ECO:0000313" key="17">
    <source>
        <dbReference type="Proteomes" id="UP000053240"/>
    </source>
</evidence>
<dbReference type="STRING" id="76193.A0A0N0PCI8"/>
<comment type="subcellular location">
    <subcellularLocation>
        <location evidence="2">Cell membrane</location>
        <topology evidence="2">Single-pass type I membrane protein</topology>
    </subcellularLocation>
    <subcellularLocation>
        <location evidence="1">Endoplasmic reticulum membrane</location>
        <topology evidence="1">Single-pass type I membrane protein</topology>
    </subcellularLocation>
    <subcellularLocation>
        <location evidence="3">Vesicle</location>
    </subcellularLocation>
</comment>
<feature type="region of interest" description="Disordered" evidence="12">
    <location>
        <begin position="88"/>
        <end position="107"/>
    </location>
</feature>
<dbReference type="Pfam" id="PF25294">
    <property type="entry name" value="RENR_N"/>
    <property type="match status" value="1"/>
</dbReference>
<keyword evidence="6 13" id="KW-0812">Transmembrane</keyword>
<dbReference type="PANTHER" id="PTHR13351:SF1">
    <property type="entry name" value="RENIN RECEPTOR"/>
    <property type="match status" value="1"/>
</dbReference>
<evidence type="ECO:0000259" key="15">
    <source>
        <dbReference type="Pfam" id="PF25294"/>
    </source>
</evidence>
<feature type="transmembrane region" description="Helical" evidence="13">
    <location>
        <begin position="115"/>
        <end position="140"/>
    </location>
</feature>
<dbReference type="InParanoid" id="A0A0N0PCI8"/>
<dbReference type="GO" id="GO:0098588">
    <property type="term" value="C:bounding membrane of organelle"/>
    <property type="evidence" value="ECO:0007669"/>
    <property type="project" value="UniProtKB-ARBA"/>
</dbReference>
<evidence type="ECO:0000256" key="12">
    <source>
        <dbReference type="SAM" id="MobiDB-lite"/>
    </source>
</evidence>
<dbReference type="GO" id="GO:0038023">
    <property type="term" value="F:signaling receptor activity"/>
    <property type="evidence" value="ECO:0007669"/>
    <property type="project" value="InterPro"/>
</dbReference>
<keyword evidence="10 13" id="KW-0472">Membrane</keyword>
<evidence type="ECO:0000256" key="13">
    <source>
        <dbReference type="SAM" id="Phobius"/>
    </source>
</evidence>
<dbReference type="EMBL" id="KQ460544">
    <property type="protein sequence ID" value="KPJ14104.1"/>
    <property type="molecule type" value="Genomic_DNA"/>
</dbReference>
<sequence>MEATCQINSGAISPDNIIDFYNFRFRSLHALSDLHGPNSLQTKEAKKLLGGALIELSKAFTKAYDGAVLVTAVCTDVAHTRRAVRSARLPRQVTTPTTPAAPSASPSSTSYSADYAAIFNILLWFGVVFVFTLVAIVYAIMDMDPGRDSIIYRMTSTRMKKDN</sequence>
<name>A0A0N0PCI8_PAPMA</name>
<keyword evidence="7" id="KW-0732">Signal</keyword>
<keyword evidence="11 16" id="KW-0675">Receptor</keyword>
<reference evidence="16 17" key="1">
    <citation type="journal article" date="2015" name="Nat. Commun.">
        <title>Outbred genome sequencing and CRISPR/Cas9 gene editing in butterflies.</title>
        <authorList>
            <person name="Li X."/>
            <person name="Fan D."/>
            <person name="Zhang W."/>
            <person name="Liu G."/>
            <person name="Zhang L."/>
            <person name="Zhao L."/>
            <person name="Fang X."/>
            <person name="Chen L."/>
            <person name="Dong Y."/>
            <person name="Chen Y."/>
            <person name="Ding Y."/>
            <person name="Zhao R."/>
            <person name="Feng M."/>
            <person name="Zhu Y."/>
            <person name="Feng Y."/>
            <person name="Jiang X."/>
            <person name="Zhu D."/>
            <person name="Xiang H."/>
            <person name="Feng X."/>
            <person name="Li S."/>
            <person name="Wang J."/>
            <person name="Zhang G."/>
            <person name="Kronforst M.R."/>
            <person name="Wang W."/>
        </authorList>
    </citation>
    <scope>NUCLEOTIDE SEQUENCE [LARGE SCALE GENOMIC DNA]</scope>
    <source>
        <strain evidence="16">Ya'a_city_454_Pm</strain>
        <tissue evidence="16">Whole body</tissue>
    </source>
</reference>
<dbReference type="InterPro" id="IPR057318">
    <property type="entry name" value="RENR_N"/>
</dbReference>
<evidence type="ECO:0000256" key="4">
    <source>
        <dbReference type="ARBA" id="ARBA00022475"/>
    </source>
</evidence>
<evidence type="ECO:0000256" key="8">
    <source>
        <dbReference type="ARBA" id="ARBA00022824"/>
    </source>
</evidence>